<dbReference type="CDD" id="cd05374">
    <property type="entry name" value="17beta-HSD-like_SDR_c"/>
    <property type="match status" value="1"/>
</dbReference>
<dbReference type="InterPro" id="IPR020904">
    <property type="entry name" value="Sc_DH/Rdtase_CS"/>
</dbReference>
<reference evidence="5 6" key="1">
    <citation type="submission" date="2016-03" db="EMBL/GenBank/DDBJ databases">
        <title>Whole genome sequencing of Grifola frondosa 9006-11.</title>
        <authorList>
            <person name="Min B."/>
            <person name="Park H."/>
            <person name="Kim J.-G."/>
            <person name="Cho H."/>
            <person name="Oh Y.-L."/>
            <person name="Kong W.-S."/>
            <person name="Choi I.-G."/>
        </authorList>
    </citation>
    <scope>NUCLEOTIDE SEQUENCE [LARGE SCALE GENOMIC DNA]</scope>
    <source>
        <strain evidence="5 6">9006-11</strain>
    </source>
</reference>
<evidence type="ECO:0000256" key="2">
    <source>
        <dbReference type="ARBA" id="ARBA00022857"/>
    </source>
</evidence>
<evidence type="ECO:0000256" key="1">
    <source>
        <dbReference type="ARBA" id="ARBA00006484"/>
    </source>
</evidence>
<gene>
    <name evidence="5" type="ORF">A0H81_02421</name>
</gene>
<evidence type="ECO:0000256" key="3">
    <source>
        <dbReference type="ARBA" id="ARBA00023002"/>
    </source>
</evidence>
<dbReference type="EMBL" id="LUGG01000002">
    <property type="protein sequence ID" value="OBZ77727.1"/>
    <property type="molecule type" value="Genomic_DNA"/>
</dbReference>
<keyword evidence="6" id="KW-1185">Reference proteome</keyword>
<dbReference type="InterPro" id="IPR002347">
    <property type="entry name" value="SDR_fam"/>
</dbReference>
<dbReference type="InterPro" id="IPR051911">
    <property type="entry name" value="SDR_oxidoreductase"/>
</dbReference>
<evidence type="ECO:0008006" key="7">
    <source>
        <dbReference type="Google" id="ProtNLM"/>
    </source>
</evidence>
<evidence type="ECO:0000313" key="5">
    <source>
        <dbReference type="EMBL" id="OBZ77727.1"/>
    </source>
</evidence>
<dbReference type="STRING" id="5627.A0A1C7MM26"/>
<evidence type="ECO:0000256" key="4">
    <source>
        <dbReference type="RuleBase" id="RU000363"/>
    </source>
</evidence>
<dbReference type="PRINTS" id="PR00080">
    <property type="entry name" value="SDRFAMILY"/>
</dbReference>
<dbReference type="PANTHER" id="PTHR43976:SF16">
    <property type="entry name" value="SHORT-CHAIN DEHYDROGENASE_REDUCTASE FAMILY PROTEIN"/>
    <property type="match status" value="1"/>
</dbReference>
<name>A0A1C7MM26_GRIFR</name>
<keyword evidence="2" id="KW-0521">NADP</keyword>
<dbReference type="InterPro" id="IPR036291">
    <property type="entry name" value="NAD(P)-bd_dom_sf"/>
</dbReference>
<sequence length="286" mass="31235">MSTPKVWLITGASSGFGRAMTELVLKKGDIVIATLRRPEVLADLSSQYSADRLLRIKLDVSKEQDIVNAFMKVKGTFGRLDIVFSNAGFSVLSEAEDAPEDAVRSMFEVNFWGAARVQREAVKFLRTVNPPGVGGRILQNSSMLGISGIPVYSYYCASKFAIEGFTESLAQEVDPVWNIKITLVEPGGFQTDAHANRVATPIHPAYSSPTSPAAQTRKFIGGNPLPGDPKKAAEVLYKLAAFPDPPFHFPVGKDFIRASRKKVANYLADVDKFESWSEGIEVDSDT</sequence>
<accession>A0A1C7MM26</accession>
<dbReference type="GO" id="GO:0016491">
    <property type="term" value="F:oxidoreductase activity"/>
    <property type="evidence" value="ECO:0007669"/>
    <property type="project" value="UniProtKB-KW"/>
</dbReference>
<dbReference type="Gene3D" id="3.40.50.720">
    <property type="entry name" value="NAD(P)-binding Rossmann-like Domain"/>
    <property type="match status" value="1"/>
</dbReference>
<protein>
    <recommendedName>
        <fullName evidence="7">Oxidoreductase YusZ</fullName>
    </recommendedName>
</protein>
<dbReference type="Pfam" id="PF00106">
    <property type="entry name" value="adh_short"/>
    <property type="match status" value="1"/>
</dbReference>
<comment type="similarity">
    <text evidence="1 4">Belongs to the short-chain dehydrogenases/reductases (SDR) family.</text>
</comment>
<dbReference type="PANTHER" id="PTHR43976">
    <property type="entry name" value="SHORT CHAIN DEHYDROGENASE"/>
    <property type="match status" value="1"/>
</dbReference>
<dbReference type="SUPFAM" id="SSF51735">
    <property type="entry name" value="NAD(P)-binding Rossmann-fold domains"/>
    <property type="match status" value="1"/>
</dbReference>
<comment type="caution">
    <text evidence="5">The sequence shown here is derived from an EMBL/GenBank/DDBJ whole genome shotgun (WGS) entry which is preliminary data.</text>
</comment>
<dbReference type="OrthoDB" id="1274115at2759"/>
<keyword evidence="3" id="KW-0560">Oxidoreductase</keyword>
<proteinExistence type="inferred from homology"/>
<dbReference type="PROSITE" id="PS00061">
    <property type="entry name" value="ADH_SHORT"/>
    <property type="match status" value="1"/>
</dbReference>
<dbReference type="Proteomes" id="UP000092993">
    <property type="component" value="Unassembled WGS sequence"/>
</dbReference>
<dbReference type="PRINTS" id="PR00081">
    <property type="entry name" value="GDHRDH"/>
</dbReference>
<organism evidence="5 6">
    <name type="scientific">Grifola frondosa</name>
    <name type="common">Maitake</name>
    <name type="synonym">Polyporus frondosus</name>
    <dbReference type="NCBI Taxonomy" id="5627"/>
    <lineage>
        <taxon>Eukaryota</taxon>
        <taxon>Fungi</taxon>
        <taxon>Dikarya</taxon>
        <taxon>Basidiomycota</taxon>
        <taxon>Agaricomycotina</taxon>
        <taxon>Agaricomycetes</taxon>
        <taxon>Polyporales</taxon>
        <taxon>Grifolaceae</taxon>
        <taxon>Grifola</taxon>
    </lineage>
</organism>
<dbReference type="AlphaFoldDB" id="A0A1C7MM26"/>
<evidence type="ECO:0000313" key="6">
    <source>
        <dbReference type="Proteomes" id="UP000092993"/>
    </source>
</evidence>
<dbReference type="OMA" id="FASMPSW"/>